<name>A0ABW6KA94_9BACI</name>
<dbReference type="Proteomes" id="UP001601059">
    <property type="component" value="Unassembled WGS sequence"/>
</dbReference>
<keyword evidence="2" id="KW-1185">Reference proteome</keyword>
<accession>A0ABW6KA94</accession>
<evidence type="ECO:0008006" key="3">
    <source>
        <dbReference type="Google" id="ProtNLM"/>
    </source>
</evidence>
<proteinExistence type="predicted"/>
<gene>
    <name evidence="1" type="ORF">ACFYKX_11150</name>
</gene>
<comment type="caution">
    <text evidence="1">The sequence shown here is derived from an EMBL/GenBank/DDBJ whole genome shotgun (WGS) entry which is preliminary data.</text>
</comment>
<dbReference type="RefSeq" id="WP_389361016.1">
    <property type="nucleotide sequence ID" value="NZ_JBIACK010000004.1"/>
</dbReference>
<sequence length="99" mass="11140">MPKSPKVEVLATMCAFSGTSEEVAVKKNDCPIQRLVGFYVHKDLVTGEPEQRCTCILTSSRGILVPRCPHYKGVKEVQRNKKRVYKVFCEAVEQPKENG</sequence>
<reference evidence="1 2" key="1">
    <citation type="submission" date="2024-08" db="EMBL/GenBank/DDBJ databases">
        <title>Two novel Cytobacillus novel species.</title>
        <authorList>
            <person name="Liu G."/>
        </authorList>
    </citation>
    <scope>NUCLEOTIDE SEQUENCE [LARGE SCALE GENOMIC DNA]</scope>
    <source>
        <strain evidence="1 2">FJAT-54145</strain>
    </source>
</reference>
<evidence type="ECO:0000313" key="1">
    <source>
        <dbReference type="EMBL" id="MFE8701151.1"/>
    </source>
</evidence>
<evidence type="ECO:0000313" key="2">
    <source>
        <dbReference type="Proteomes" id="UP001601059"/>
    </source>
</evidence>
<dbReference type="EMBL" id="JBIACK010000004">
    <property type="protein sequence ID" value="MFE8701151.1"/>
    <property type="molecule type" value="Genomic_DNA"/>
</dbReference>
<protein>
    <recommendedName>
        <fullName evidence="3">SWIM-type domain-containing protein</fullName>
    </recommendedName>
</protein>
<organism evidence="1 2">
    <name type="scientific">Cytobacillus spartinae</name>
    <dbReference type="NCBI Taxonomy" id="3299023"/>
    <lineage>
        <taxon>Bacteria</taxon>
        <taxon>Bacillati</taxon>
        <taxon>Bacillota</taxon>
        <taxon>Bacilli</taxon>
        <taxon>Bacillales</taxon>
        <taxon>Bacillaceae</taxon>
        <taxon>Cytobacillus</taxon>
    </lineage>
</organism>